<reference evidence="2 3" key="1">
    <citation type="submission" date="2016-10" db="EMBL/GenBank/DDBJ databases">
        <authorList>
            <person name="de Groot N.N."/>
        </authorList>
    </citation>
    <scope>NUCLEOTIDE SEQUENCE [LARGE SCALE GENOMIC DNA]</scope>
    <source>
        <strain evidence="2 3">GAS522</strain>
    </source>
</reference>
<proteinExistence type="predicted"/>
<dbReference type="Proteomes" id="UP000183208">
    <property type="component" value="Unassembled WGS sequence"/>
</dbReference>
<organism evidence="2 3">
    <name type="scientific">Bradyrhizobium lablabi</name>
    <dbReference type="NCBI Taxonomy" id="722472"/>
    <lineage>
        <taxon>Bacteria</taxon>
        <taxon>Pseudomonadati</taxon>
        <taxon>Pseudomonadota</taxon>
        <taxon>Alphaproteobacteria</taxon>
        <taxon>Hyphomicrobiales</taxon>
        <taxon>Nitrobacteraceae</taxon>
        <taxon>Bradyrhizobium</taxon>
    </lineage>
</organism>
<sequence length="61" mass="6246">MSHLRRLIADEGFAVSILAAVAAATILAFGFDATADVVASMLIVGVVTALAETKLRSGKKS</sequence>
<evidence type="ECO:0000256" key="1">
    <source>
        <dbReference type="SAM" id="Phobius"/>
    </source>
</evidence>
<dbReference type="OrthoDB" id="9928249at2"/>
<keyword evidence="1" id="KW-0472">Membrane</keyword>
<protein>
    <submittedName>
        <fullName evidence="2">Uncharacterized protein</fullName>
    </submittedName>
</protein>
<dbReference type="RefSeq" id="WP_074818053.1">
    <property type="nucleotide sequence ID" value="NZ_FNTI01000001.1"/>
</dbReference>
<evidence type="ECO:0000313" key="2">
    <source>
        <dbReference type="EMBL" id="SEC62636.1"/>
    </source>
</evidence>
<gene>
    <name evidence="2" type="ORF">SAMN05444171_1886</name>
</gene>
<dbReference type="EMBL" id="FNTI01000001">
    <property type="protein sequence ID" value="SEC62636.1"/>
    <property type="molecule type" value="Genomic_DNA"/>
</dbReference>
<accession>A0A1M6VCH8</accession>
<dbReference type="AlphaFoldDB" id="A0A1M6VCH8"/>
<feature type="transmembrane region" description="Helical" evidence="1">
    <location>
        <begin position="12"/>
        <end position="31"/>
    </location>
</feature>
<evidence type="ECO:0000313" key="3">
    <source>
        <dbReference type="Proteomes" id="UP000183208"/>
    </source>
</evidence>
<keyword evidence="1" id="KW-0812">Transmembrane</keyword>
<name>A0A1M6VCH8_9BRAD</name>
<keyword evidence="1" id="KW-1133">Transmembrane helix</keyword>